<dbReference type="PANTHER" id="PTHR30069">
    <property type="entry name" value="TONB-DEPENDENT OUTER MEMBRANE RECEPTOR"/>
    <property type="match status" value="1"/>
</dbReference>
<evidence type="ECO:0000256" key="11">
    <source>
        <dbReference type="RuleBase" id="RU003357"/>
    </source>
</evidence>
<evidence type="ECO:0000256" key="2">
    <source>
        <dbReference type="ARBA" id="ARBA00022448"/>
    </source>
</evidence>
<comment type="caution">
    <text evidence="15">The sequence shown here is derived from an EMBL/GenBank/DDBJ whole genome shotgun (WGS) entry which is preliminary data.</text>
</comment>
<dbReference type="GO" id="GO:0009279">
    <property type="term" value="C:cell outer membrane"/>
    <property type="evidence" value="ECO:0007669"/>
    <property type="project" value="UniProtKB-SubCell"/>
</dbReference>
<keyword evidence="9 10" id="KW-0998">Cell outer membrane</keyword>
<dbReference type="OrthoDB" id="9768177at2"/>
<evidence type="ECO:0000256" key="6">
    <source>
        <dbReference type="ARBA" id="ARBA00023077"/>
    </source>
</evidence>
<organism evidence="15 16">
    <name type="scientific">Flavobacterium petrolei</name>
    <dbReference type="NCBI Taxonomy" id="2259594"/>
    <lineage>
        <taxon>Bacteria</taxon>
        <taxon>Pseudomonadati</taxon>
        <taxon>Bacteroidota</taxon>
        <taxon>Flavobacteriia</taxon>
        <taxon>Flavobacteriales</taxon>
        <taxon>Flavobacteriaceae</taxon>
        <taxon>Flavobacterium</taxon>
    </lineage>
</organism>
<dbReference type="NCBIfam" id="TIGR04056">
    <property type="entry name" value="OMP_RagA_SusC"/>
    <property type="match status" value="1"/>
</dbReference>
<name>A0A482TPF9_9FLAO</name>
<dbReference type="AlphaFoldDB" id="A0A482TPF9"/>
<evidence type="ECO:0000256" key="7">
    <source>
        <dbReference type="ARBA" id="ARBA00023136"/>
    </source>
</evidence>
<keyword evidence="16" id="KW-1185">Reference proteome</keyword>
<keyword evidence="5 12" id="KW-0732">Signal</keyword>
<feature type="domain" description="TonB-dependent receptor-like beta-barrel" evidence="13">
    <location>
        <begin position="388"/>
        <end position="943"/>
    </location>
</feature>
<accession>A0A482TPF9</accession>
<dbReference type="InterPro" id="IPR008969">
    <property type="entry name" value="CarboxyPept-like_regulatory"/>
</dbReference>
<dbReference type="Gene3D" id="2.60.40.1120">
    <property type="entry name" value="Carboxypeptidase-like, regulatory domain"/>
    <property type="match status" value="1"/>
</dbReference>
<evidence type="ECO:0000256" key="1">
    <source>
        <dbReference type="ARBA" id="ARBA00004571"/>
    </source>
</evidence>
<gene>
    <name evidence="15" type="ORF">DR871_005865</name>
</gene>
<dbReference type="EMBL" id="QNVY02000001">
    <property type="protein sequence ID" value="RYJ53573.1"/>
    <property type="molecule type" value="Genomic_DNA"/>
</dbReference>
<keyword evidence="6 11" id="KW-0798">TonB box</keyword>
<dbReference type="Pfam" id="PF00593">
    <property type="entry name" value="TonB_dep_Rec_b-barrel"/>
    <property type="match status" value="1"/>
</dbReference>
<proteinExistence type="inferred from homology"/>
<dbReference type="RefSeq" id="WP_113664434.1">
    <property type="nucleotide sequence ID" value="NZ_QNVY02000001.1"/>
</dbReference>
<dbReference type="SUPFAM" id="SSF56935">
    <property type="entry name" value="Porins"/>
    <property type="match status" value="1"/>
</dbReference>
<keyword evidence="4 10" id="KW-0812">Transmembrane</keyword>
<dbReference type="Proteomes" id="UP000253235">
    <property type="component" value="Unassembled WGS sequence"/>
</dbReference>
<dbReference type="InterPro" id="IPR039426">
    <property type="entry name" value="TonB-dep_rcpt-like"/>
</dbReference>
<dbReference type="PANTHER" id="PTHR30069:SF29">
    <property type="entry name" value="HEMOGLOBIN AND HEMOGLOBIN-HAPTOGLOBIN-BINDING PROTEIN 1-RELATED"/>
    <property type="match status" value="1"/>
</dbReference>
<evidence type="ECO:0000256" key="4">
    <source>
        <dbReference type="ARBA" id="ARBA00022692"/>
    </source>
</evidence>
<reference evidence="15 16" key="1">
    <citation type="submission" date="2019-01" db="EMBL/GenBank/DDBJ databases">
        <title>Flavobacterium sp. nov. isolated from arctic soil.</title>
        <authorList>
            <person name="Kim D.-U."/>
        </authorList>
    </citation>
    <scope>NUCLEOTIDE SEQUENCE [LARGE SCALE GENOMIC DNA]</scope>
    <source>
        <strain evidence="15 16">Kopri-42</strain>
    </source>
</reference>
<dbReference type="Gene3D" id="2.170.130.10">
    <property type="entry name" value="TonB-dependent receptor, plug domain"/>
    <property type="match status" value="1"/>
</dbReference>
<evidence type="ECO:0000256" key="8">
    <source>
        <dbReference type="ARBA" id="ARBA00023170"/>
    </source>
</evidence>
<comment type="subcellular location">
    <subcellularLocation>
        <location evidence="1 10">Cell outer membrane</location>
        <topology evidence="1 10">Multi-pass membrane protein</topology>
    </subcellularLocation>
</comment>
<keyword evidence="2 10" id="KW-0813">Transport</keyword>
<evidence type="ECO:0000256" key="5">
    <source>
        <dbReference type="ARBA" id="ARBA00022729"/>
    </source>
</evidence>
<evidence type="ECO:0000256" key="3">
    <source>
        <dbReference type="ARBA" id="ARBA00022452"/>
    </source>
</evidence>
<protein>
    <submittedName>
        <fullName evidence="15">SusC/RagA family TonB-linked outer membrane protein</fullName>
    </submittedName>
</protein>
<dbReference type="NCBIfam" id="TIGR04057">
    <property type="entry name" value="SusC_RagA_signa"/>
    <property type="match status" value="1"/>
</dbReference>
<keyword evidence="3 10" id="KW-1134">Transmembrane beta strand</keyword>
<evidence type="ECO:0000259" key="14">
    <source>
        <dbReference type="Pfam" id="PF07715"/>
    </source>
</evidence>
<dbReference type="InterPro" id="IPR036942">
    <property type="entry name" value="Beta-barrel_TonB_sf"/>
</dbReference>
<comment type="similarity">
    <text evidence="10 11">Belongs to the TonB-dependent receptor family.</text>
</comment>
<evidence type="ECO:0000313" key="16">
    <source>
        <dbReference type="Proteomes" id="UP000253235"/>
    </source>
</evidence>
<sequence length="980" mass="107938">MKTIYKKLLFLLLLLPFSILAQNTVSGSVIDKVSGQPVPGVNVNVQGASNGVSTDFDGKFQLSNVKKGDKIIFSFIGYKVSVVDYDSQKSLTVSLAEDENQLKEVVVQVGYGTVKKKDATGAVTVLTTKDFNKGANVTAENLLNGRVAGVTVNTSGAPGSGSQIRIRGGSSLFASNDPLIVIDGLPIENNSDKNYGSTSILASLNPSTIESMTVLKDASATAIYGSRASNGVIIITTKKGGKQLSVDYNFQYGSGKIDKTVGVFDAAAFRTLIAEKRPGDVSKLGTANTDWQNAIYRKTDYVDNNISIRGNLFNTIPSRLTVGNTYQEGLRLTNTFNRNTVGLALNPSFLKDHLKIKLNANYSNENNRFAEGVEGSALRFDPTQPIYDQTSIYGGFFEYYDRSNGRLTSQTPRNPVAQLMQTFDTGKNNRFFGNFEVDYKFHFFPALRTVINAGFDQADGERTKLASNNVASSGSNNDIPYGTNEFSKSMRKNKLLDAYLVYNKTFDKLVFDATAGYSYQKWDSDNYQSGNINDPNLPTGVTGFPKTNVDYDRVNIGFFGRTNLNFNDKYLMTLSYRRDGSSRFDKDNRWANFPAAAFAWKMKEDFFADSKTISDLKLRLGWGITGQQEIGNNNDYLQQYNLGSGSSQYYFGTVALPIAVSARQSSNLKWEETTTYNAGLDFGLYDNRVSGSVEVFYKDSKDLLADVATADGSNFSNRSWQNIGSFTTKGVEFALSSDIVKNEDFNWNLNFNVTAFERKITELNSDFIRTGDNLAGTGTQGQVHRVGYAPNSFLLYKQLYDTAGKPLEGAYADLDGDGIINSNDKYIYKNPDPKATFGFASTMNYKNLDFSFNLRASVGNRVFNAVNASRAQYDLLTTGATVGNIPTSVLDTNFNTTSNVVLSDIFVENASFLRMDNITLGYTFPKWLEGKASLRLFAGMQNVFVISDYSGLDPEIANNGVDNTIYPRQRSILGGVNVKF</sequence>
<dbReference type="InterPro" id="IPR012910">
    <property type="entry name" value="Plug_dom"/>
</dbReference>
<evidence type="ECO:0000256" key="9">
    <source>
        <dbReference type="ARBA" id="ARBA00023237"/>
    </source>
</evidence>
<dbReference type="Pfam" id="PF07715">
    <property type="entry name" value="Plug"/>
    <property type="match status" value="1"/>
</dbReference>
<dbReference type="InterPro" id="IPR023996">
    <property type="entry name" value="TonB-dep_OMP_SusC/RagA"/>
</dbReference>
<evidence type="ECO:0000256" key="12">
    <source>
        <dbReference type="SAM" id="SignalP"/>
    </source>
</evidence>
<dbReference type="InterPro" id="IPR023997">
    <property type="entry name" value="TonB-dep_OMP_SusC/RagA_CS"/>
</dbReference>
<dbReference type="PROSITE" id="PS52016">
    <property type="entry name" value="TONB_DEPENDENT_REC_3"/>
    <property type="match status" value="1"/>
</dbReference>
<evidence type="ECO:0000259" key="13">
    <source>
        <dbReference type="Pfam" id="PF00593"/>
    </source>
</evidence>
<dbReference type="InterPro" id="IPR037066">
    <property type="entry name" value="Plug_dom_sf"/>
</dbReference>
<feature type="signal peptide" evidence="12">
    <location>
        <begin position="1"/>
        <end position="21"/>
    </location>
</feature>
<dbReference type="GO" id="GO:0015344">
    <property type="term" value="F:siderophore uptake transmembrane transporter activity"/>
    <property type="evidence" value="ECO:0007669"/>
    <property type="project" value="TreeGrafter"/>
</dbReference>
<dbReference type="Gene3D" id="2.40.170.20">
    <property type="entry name" value="TonB-dependent receptor, beta-barrel domain"/>
    <property type="match status" value="1"/>
</dbReference>
<dbReference type="SUPFAM" id="SSF49464">
    <property type="entry name" value="Carboxypeptidase regulatory domain-like"/>
    <property type="match status" value="1"/>
</dbReference>
<dbReference type="Pfam" id="PF13715">
    <property type="entry name" value="CarbopepD_reg_2"/>
    <property type="match status" value="1"/>
</dbReference>
<evidence type="ECO:0000313" key="15">
    <source>
        <dbReference type="EMBL" id="RYJ53573.1"/>
    </source>
</evidence>
<dbReference type="GO" id="GO:0044718">
    <property type="term" value="P:siderophore transmembrane transport"/>
    <property type="evidence" value="ECO:0007669"/>
    <property type="project" value="TreeGrafter"/>
</dbReference>
<evidence type="ECO:0000256" key="10">
    <source>
        <dbReference type="PROSITE-ProRule" id="PRU01360"/>
    </source>
</evidence>
<keyword evidence="7 10" id="KW-0472">Membrane</keyword>
<feature type="domain" description="TonB-dependent receptor plug" evidence="14">
    <location>
        <begin position="115"/>
        <end position="232"/>
    </location>
</feature>
<keyword evidence="8" id="KW-0675">Receptor</keyword>
<dbReference type="InterPro" id="IPR000531">
    <property type="entry name" value="Beta-barrel_TonB"/>
</dbReference>
<feature type="chain" id="PRO_5019842602" evidence="12">
    <location>
        <begin position="22"/>
        <end position="980"/>
    </location>
</feature>